<dbReference type="GeneID" id="5042912"/>
<dbReference type="OrthoDB" id="299949at2759"/>
<accession>A0E363</accession>
<organism evidence="2 3">
    <name type="scientific">Paramecium tetraurelia</name>
    <dbReference type="NCBI Taxonomy" id="5888"/>
    <lineage>
        <taxon>Eukaryota</taxon>
        <taxon>Sar</taxon>
        <taxon>Alveolata</taxon>
        <taxon>Ciliophora</taxon>
        <taxon>Intramacronucleata</taxon>
        <taxon>Oligohymenophorea</taxon>
        <taxon>Peniculida</taxon>
        <taxon>Parameciidae</taxon>
        <taxon>Paramecium</taxon>
    </lineage>
</organism>
<name>A0E363_PARTE</name>
<feature type="coiled-coil region" evidence="1">
    <location>
        <begin position="130"/>
        <end position="178"/>
    </location>
</feature>
<evidence type="ECO:0000256" key="1">
    <source>
        <dbReference type="SAM" id="Coils"/>
    </source>
</evidence>
<protein>
    <submittedName>
        <fullName evidence="2">Uncharacterized protein</fullName>
    </submittedName>
</protein>
<dbReference type="RefSeq" id="XP_001457127.1">
    <property type="nucleotide sequence ID" value="XM_001457090.1"/>
</dbReference>
<reference evidence="2 3" key="1">
    <citation type="journal article" date="2006" name="Nature">
        <title>Global trends of whole-genome duplications revealed by the ciliate Paramecium tetraurelia.</title>
        <authorList>
            <consortium name="Genoscope"/>
            <person name="Aury J.-M."/>
            <person name="Jaillon O."/>
            <person name="Duret L."/>
            <person name="Noel B."/>
            <person name="Jubin C."/>
            <person name="Porcel B.M."/>
            <person name="Segurens B."/>
            <person name="Daubin V."/>
            <person name="Anthouard V."/>
            <person name="Aiach N."/>
            <person name="Arnaiz O."/>
            <person name="Billaut A."/>
            <person name="Beisson J."/>
            <person name="Blanc I."/>
            <person name="Bouhouche K."/>
            <person name="Camara F."/>
            <person name="Duharcourt S."/>
            <person name="Guigo R."/>
            <person name="Gogendeau D."/>
            <person name="Katinka M."/>
            <person name="Keller A.-M."/>
            <person name="Kissmehl R."/>
            <person name="Klotz C."/>
            <person name="Koll F."/>
            <person name="Le Moue A."/>
            <person name="Lepere C."/>
            <person name="Malinsky S."/>
            <person name="Nowacki M."/>
            <person name="Nowak J.K."/>
            <person name="Plattner H."/>
            <person name="Poulain J."/>
            <person name="Ruiz F."/>
            <person name="Serrano V."/>
            <person name="Zagulski M."/>
            <person name="Dessen P."/>
            <person name="Betermier M."/>
            <person name="Weissenbach J."/>
            <person name="Scarpelli C."/>
            <person name="Schachter V."/>
            <person name="Sperling L."/>
            <person name="Meyer E."/>
            <person name="Cohen J."/>
            <person name="Wincker P."/>
        </authorList>
    </citation>
    <scope>NUCLEOTIDE SEQUENCE [LARGE SCALE GENOMIC DNA]</scope>
    <source>
        <strain evidence="2 3">Stock d4-2</strain>
    </source>
</reference>
<dbReference type="Proteomes" id="UP000000600">
    <property type="component" value="Unassembled WGS sequence"/>
</dbReference>
<evidence type="ECO:0000313" key="3">
    <source>
        <dbReference type="Proteomes" id="UP000000600"/>
    </source>
</evidence>
<gene>
    <name evidence="2" type="ORF">GSPATT00022903001</name>
</gene>
<dbReference type="InParanoid" id="A0E363"/>
<dbReference type="OMA" id="MNKFVEC"/>
<keyword evidence="1" id="KW-0175">Coiled coil</keyword>
<proteinExistence type="predicted"/>
<dbReference type="AlphaFoldDB" id="A0E363"/>
<dbReference type="KEGG" id="ptm:GSPATT00022903001"/>
<keyword evidence="3" id="KW-1185">Reference proteome</keyword>
<dbReference type="EMBL" id="CT868656">
    <property type="protein sequence ID" value="CAK89730.1"/>
    <property type="molecule type" value="Genomic_DNA"/>
</dbReference>
<dbReference type="HOGENOM" id="CLU_722529_0_0_1"/>
<sequence length="383" mass="45852">MQKTPEKQELSQALLLSISQYSWDKQIRLTTDEDVLCSYSKFSNDQGSYCETKKDQGNVFLKKCNQVQIDDVQGQEHKQLLQILREKDKRIEELEHYQVWLQEQNEKLKLNQQMMIEDQSMNQLQRDSASKRHLQKIEDLELQISQSEQQYHKSLKSLGQLEKENSTLKTKIFEYEQKLFQQQHQQKVAEQINEQQKLKFEEQDQINQSKIYELQQYIQSQETYINKLQHDVIHYDYSSQVQLSRKNSKENISKQYKSVVLREKSPQLNQYDQHQMNKFVECIVDMVMNCTLSQAQAKPSLKECWKWLKNILEEYMILKKQILQDTNKAHSTKSSQFVGKEINGERKRDHSFFNDLNRRFQTSVEDSENKYLRSNTLLSRVQK</sequence>
<evidence type="ECO:0000313" key="2">
    <source>
        <dbReference type="EMBL" id="CAK89730.1"/>
    </source>
</evidence>